<feature type="compositionally biased region" description="Basic residues" evidence="1">
    <location>
        <begin position="13"/>
        <end position="29"/>
    </location>
</feature>
<evidence type="ECO:0000313" key="2">
    <source>
        <dbReference type="EMBL" id="SOZ52002.1"/>
    </source>
</evidence>
<dbReference type="AlphaFoldDB" id="A0A375DZB2"/>
<reference evidence="2" key="1">
    <citation type="submission" date="2018-01" db="EMBL/GenBank/DDBJ databases">
        <authorList>
            <person name="Clerissi C."/>
        </authorList>
    </citation>
    <scope>NUCLEOTIDE SEQUENCE</scope>
    <source>
        <strain evidence="2">Cupriavidus taiwanensis STM 8556</strain>
    </source>
</reference>
<proteinExistence type="predicted"/>
<dbReference type="Proteomes" id="UP000256952">
    <property type="component" value="Chromosome CBM2613_a"/>
</dbReference>
<gene>
    <name evidence="2" type="ORF">CBM2613_A110157</name>
</gene>
<accession>A0A375DZB2</accession>
<sequence length="224" mass="25104">MIRVMMRPAGLQRRGRLTHRRKMPRRSRMPRGPAMNESAAGVRLRQGHTWVGRLAELEGWPQQRQREADRLLDSCPAAELDCVVEDFRARMWAAMERTGSVPRFVRMAAAGAKPAPTIDRKLRGLARHLYRGGSRPGPAEHSEPETCARARDPPPIAVYAADEDPYGIRCCESCTHWCRHPESGAGLCMAEPGTPDCIVLRRAWLGAGNALNRCAHFLRRRAVP</sequence>
<feature type="region of interest" description="Disordered" evidence="1">
    <location>
        <begin position="1"/>
        <end position="39"/>
    </location>
</feature>
<name>A0A375DZB2_9BURK</name>
<evidence type="ECO:0000256" key="1">
    <source>
        <dbReference type="SAM" id="MobiDB-lite"/>
    </source>
</evidence>
<dbReference type="EMBL" id="OFTH01000003">
    <property type="protein sequence ID" value="SOZ52002.1"/>
    <property type="molecule type" value="Genomic_DNA"/>
</dbReference>
<comment type="caution">
    <text evidence="2">The sequence shown here is derived from an EMBL/GenBank/DDBJ whole genome shotgun (WGS) entry which is preliminary data.</text>
</comment>
<organism evidence="2">
    <name type="scientific">Cupriavidus taiwanensis</name>
    <dbReference type="NCBI Taxonomy" id="164546"/>
    <lineage>
        <taxon>Bacteria</taxon>
        <taxon>Pseudomonadati</taxon>
        <taxon>Pseudomonadota</taxon>
        <taxon>Betaproteobacteria</taxon>
        <taxon>Burkholderiales</taxon>
        <taxon>Burkholderiaceae</taxon>
        <taxon>Cupriavidus</taxon>
    </lineage>
</organism>
<protein>
    <submittedName>
        <fullName evidence="2">Uncharacterized protein</fullName>
    </submittedName>
</protein>